<gene>
    <name evidence="1" type="ORF">M5K25_013727</name>
</gene>
<dbReference type="EMBL" id="JANQDX010000011">
    <property type="protein sequence ID" value="KAL0916234.1"/>
    <property type="molecule type" value="Genomic_DNA"/>
</dbReference>
<comment type="caution">
    <text evidence="1">The sequence shown here is derived from an EMBL/GenBank/DDBJ whole genome shotgun (WGS) entry which is preliminary data.</text>
</comment>
<organism evidence="1 2">
    <name type="scientific">Dendrobium thyrsiflorum</name>
    <name type="common">Pinecone-like raceme dendrobium</name>
    <name type="synonym">Orchid</name>
    <dbReference type="NCBI Taxonomy" id="117978"/>
    <lineage>
        <taxon>Eukaryota</taxon>
        <taxon>Viridiplantae</taxon>
        <taxon>Streptophyta</taxon>
        <taxon>Embryophyta</taxon>
        <taxon>Tracheophyta</taxon>
        <taxon>Spermatophyta</taxon>
        <taxon>Magnoliopsida</taxon>
        <taxon>Liliopsida</taxon>
        <taxon>Asparagales</taxon>
        <taxon>Orchidaceae</taxon>
        <taxon>Epidendroideae</taxon>
        <taxon>Malaxideae</taxon>
        <taxon>Dendrobiinae</taxon>
        <taxon>Dendrobium</taxon>
    </lineage>
</organism>
<reference evidence="1 2" key="1">
    <citation type="journal article" date="2024" name="Plant Biotechnol. J.">
        <title>Dendrobium thyrsiflorum genome and its molecular insights into genes involved in important horticultural traits.</title>
        <authorList>
            <person name="Chen B."/>
            <person name="Wang J.Y."/>
            <person name="Zheng P.J."/>
            <person name="Li K.L."/>
            <person name="Liang Y.M."/>
            <person name="Chen X.F."/>
            <person name="Zhang C."/>
            <person name="Zhao X."/>
            <person name="He X."/>
            <person name="Zhang G.Q."/>
            <person name="Liu Z.J."/>
            <person name="Xu Q."/>
        </authorList>
    </citation>
    <scope>NUCLEOTIDE SEQUENCE [LARGE SCALE GENOMIC DNA]</scope>
    <source>
        <strain evidence="1">GZMU011</strain>
    </source>
</reference>
<protein>
    <submittedName>
        <fullName evidence="1">Uncharacterized protein</fullName>
    </submittedName>
</protein>
<keyword evidence="2" id="KW-1185">Reference proteome</keyword>
<sequence>MALEVIAFELFEDLARSFFELLNGNIFTLHNMVHELAQFITEHEVCSSLDLVELKNIPPHKEANHIFIRDTKTRSHLMVRQNSGVTWKFGSQLVVRRNSGVRQWSGGGLALAVVRRDIGPQVVVRQNVERQVVVRQNVGRQVVVRQNVGPQVVVRQNVGSQVVVRLVLDPASLGGSTELQHHLEVRESVGSLGVVSQKSDVSRWSGGNPGVTWWSGGSTALGGDPAEFQT</sequence>
<dbReference type="Proteomes" id="UP001552299">
    <property type="component" value="Unassembled WGS sequence"/>
</dbReference>
<proteinExistence type="predicted"/>
<accession>A0ABD0UTK7</accession>
<dbReference type="AlphaFoldDB" id="A0ABD0UTK7"/>
<evidence type="ECO:0000313" key="2">
    <source>
        <dbReference type="Proteomes" id="UP001552299"/>
    </source>
</evidence>
<evidence type="ECO:0000313" key="1">
    <source>
        <dbReference type="EMBL" id="KAL0916234.1"/>
    </source>
</evidence>
<name>A0ABD0UTK7_DENTH</name>